<dbReference type="Pfam" id="PF03466">
    <property type="entry name" value="LysR_substrate"/>
    <property type="match status" value="1"/>
</dbReference>
<dbReference type="InterPro" id="IPR036388">
    <property type="entry name" value="WH-like_DNA-bd_sf"/>
</dbReference>
<dbReference type="Gene3D" id="3.40.190.290">
    <property type="match status" value="1"/>
</dbReference>
<name>A0ABW2G709_9ACTN</name>
<comment type="similarity">
    <text evidence="1">Belongs to the LysR transcriptional regulatory family.</text>
</comment>
<keyword evidence="4" id="KW-0804">Transcription</keyword>
<dbReference type="EMBL" id="JBHTAJ010000059">
    <property type="protein sequence ID" value="MFC7183083.1"/>
    <property type="molecule type" value="Genomic_DNA"/>
</dbReference>
<dbReference type="RefSeq" id="WP_380232193.1">
    <property type="nucleotide sequence ID" value="NZ_JBHSVH010000002.1"/>
</dbReference>
<accession>A0ABW2G709</accession>
<evidence type="ECO:0000256" key="2">
    <source>
        <dbReference type="ARBA" id="ARBA00023015"/>
    </source>
</evidence>
<dbReference type="InterPro" id="IPR000847">
    <property type="entry name" value="LysR_HTH_N"/>
</dbReference>
<gene>
    <name evidence="6" type="ORF">ACFQMG_26385</name>
</gene>
<dbReference type="PANTHER" id="PTHR30346:SF30">
    <property type="entry name" value="SMALL NEUTRAL PROTEASE REGULATORY PROTEIN"/>
    <property type="match status" value="1"/>
</dbReference>
<dbReference type="Proteomes" id="UP001596435">
    <property type="component" value="Unassembled WGS sequence"/>
</dbReference>
<dbReference type="PANTHER" id="PTHR30346">
    <property type="entry name" value="TRANSCRIPTIONAL DUAL REGULATOR HCAR-RELATED"/>
    <property type="match status" value="1"/>
</dbReference>
<keyword evidence="7" id="KW-1185">Reference proteome</keyword>
<keyword evidence="3" id="KW-0238">DNA-binding</keyword>
<dbReference type="PROSITE" id="PS50931">
    <property type="entry name" value="HTH_LYSR"/>
    <property type="match status" value="1"/>
</dbReference>
<evidence type="ECO:0000256" key="4">
    <source>
        <dbReference type="ARBA" id="ARBA00023163"/>
    </source>
</evidence>
<dbReference type="SUPFAM" id="SSF46785">
    <property type="entry name" value="Winged helix' DNA-binding domain"/>
    <property type="match status" value="1"/>
</dbReference>
<evidence type="ECO:0000313" key="6">
    <source>
        <dbReference type="EMBL" id="MFC7183083.1"/>
    </source>
</evidence>
<evidence type="ECO:0000259" key="5">
    <source>
        <dbReference type="PROSITE" id="PS50931"/>
    </source>
</evidence>
<comment type="caution">
    <text evidence="6">The sequence shown here is derived from an EMBL/GenBank/DDBJ whole genome shotgun (WGS) entry which is preliminary data.</text>
</comment>
<sequence>MHLELRHLRILKAVADHGSLTRAAAALGISQPTLTKQVQRIEEELGAPVFLRGRQGAQPTEFGAFVLARIKAVLTNIDEILAYRPHRGDLGNVRFGGTMPPWIGGVVDWLADLDSATSVTVHAERAIGTQVEMVVARRMDLSLVADYPGHVLEPQPELVCRTIAVEPVFIALCTSHPLAQQEEVDLNDLEDEIWVIPHSDGMGWPEHLHDACAAAGFYPNNRYPLFDTGLRRELVATGRAVTACQATVRADENVAVRPIRGNPLWMRHLMLWRRDSAIAAYGDDLVRVAQQAHQAAVDNSPAYHAWVQRYGQSPAESELFHSS</sequence>
<dbReference type="InterPro" id="IPR005119">
    <property type="entry name" value="LysR_subst-bd"/>
</dbReference>
<dbReference type="Gene3D" id="1.10.10.10">
    <property type="entry name" value="Winged helix-like DNA-binding domain superfamily/Winged helix DNA-binding domain"/>
    <property type="match status" value="1"/>
</dbReference>
<reference evidence="7" key="1">
    <citation type="journal article" date="2019" name="Int. J. Syst. Evol. Microbiol.">
        <title>The Global Catalogue of Microorganisms (GCM) 10K type strain sequencing project: providing services to taxonomists for standard genome sequencing and annotation.</title>
        <authorList>
            <consortium name="The Broad Institute Genomics Platform"/>
            <consortium name="The Broad Institute Genome Sequencing Center for Infectious Disease"/>
            <person name="Wu L."/>
            <person name="Ma J."/>
        </authorList>
    </citation>
    <scope>NUCLEOTIDE SEQUENCE [LARGE SCALE GENOMIC DNA]</scope>
    <source>
        <strain evidence="7">CGMCC 1.12859</strain>
    </source>
</reference>
<evidence type="ECO:0000313" key="7">
    <source>
        <dbReference type="Proteomes" id="UP001596435"/>
    </source>
</evidence>
<keyword evidence="2" id="KW-0805">Transcription regulation</keyword>
<evidence type="ECO:0000256" key="1">
    <source>
        <dbReference type="ARBA" id="ARBA00009437"/>
    </source>
</evidence>
<proteinExistence type="inferred from homology"/>
<dbReference type="InterPro" id="IPR036390">
    <property type="entry name" value="WH_DNA-bd_sf"/>
</dbReference>
<dbReference type="Pfam" id="PF00126">
    <property type="entry name" value="HTH_1"/>
    <property type="match status" value="1"/>
</dbReference>
<organism evidence="6 7">
    <name type="scientific">Kitasatospora paranensis</name>
    <dbReference type="NCBI Taxonomy" id="258053"/>
    <lineage>
        <taxon>Bacteria</taxon>
        <taxon>Bacillati</taxon>
        <taxon>Actinomycetota</taxon>
        <taxon>Actinomycetes</taxon>
        <taxon>Kitasatosporales</taxon>
        <taxon>Streptomycetaceae</taxon>
        <taxon>Kitasatospora</taxon>
    </lineage>
</organism>
<dbReference type="PRINTS" id="PR00039">
    <property type="entry name" value="HTHLYSR"/>
</dbReference>
<protein>
    <submittedName>
        <fullName evidence="6">LysR family transcriptional regulator</fullName>
    </submittedName>
</protein>
<evidence type="ECO:0000256" key="3">
    <source>
        <dbReference type="ARBA" id="ARBA00023125"/>
    </source>
</evidence>
<feature type="domain" description="HTH lysR-type" evidence="5">
    <location>
        <begin position="3"/>
        <end position="60"/>
    </location>
</feature>
<dbReference type="CDD" id="cd08414">
    <property type="entry name" value="PBP2_LTTR_aromatics_like"/>
    <property type="match status" value="1"/>
</dbReference>
<dbReference type="SUPFAM" id="SSF53850">
    <property type="entry name" value="Periplasmic binding protein-like II"/>
    <property type="match status" value="1"/>
</dbReference>